<name>A0ABV3L0K7_STRGS</name>
<evidence type="ECO:0000259" key="1">
    <source>
        <dbReference type="Pfam" id="PF13401"/>
    </source>
</evidence>
<gene>
    <name evidence="2" type="ORF">AB0470_36850</name>
</gene>
<reference evidence="2 3" key="1">
    <citation type="submission" date="2024-06" db="EMBL/GenBank/DDBJ databases">
        <title>The Natural Products Discovery Center: Release of the First 8490 Sequenced Strains for Exploring Actinobacteria Biosynthetic Diversity.</title>
        <authorList>
            <person name="Kalkreuter E."/>
            <person name="Kautsar S.A."/>
            <person name="Yang D."/>
            <person name="Bader C.D."/>
            <person name="Teijaro C.N."/>
            <person name="Fluegel L."/>
            <person name="Davis C.M."/>
            <person name="Simpson J.R."/>
            <person name="Lauterbach L."/>
            <person name="Steele A.D."/>
            <person name="Gui C."/>
            <person name="Meng S."/>
            <person name="Li G."/>
            <person name="Viehrig K."/>
            <person name="Ye F."/>
            <person name="Su P."/>
            <person name="Kiefer A.F."/>
            <person name="Nichols A."/>
            <person name="Cepeda A.J."/>
            <person name="Yan W."/>
            <person name="Fan B."/>
            <person name="Jiang Y."/>
            <person name="Adhikari A."/>
            <person name="Zheng C.-J."/>
            <person name="Schuster L."/>
            <person name="Cowan T.M."/>
            <person name="Smanski M.J."/>
            <person name="Chevrette M.G."/>
            <person name="De Carvalho L.P.S."/>
            <person name="Shen B."/>
        </authorList>
    </citation>
    <scope>NUCLEOTIDE SEQUENCE [LARGE SCALE GENOMIC DNA]</scope>
    <source>
        <strain evidence="2 3">NPDC052360</strain>
    </source>
</reference>
<dbReference type="Proteomes" id="UP001553148">
    <property type="component" value="Unassembled WGS sequence"/>
</dbReference>
<dbReference type="GO" id="GO:0005524">
    <property type="term" value="F:ATP binding"/>
    <property type="evidence" value="ECO:0007669"/>
    <property type="project" value="UniProtKB-KW"/>
</dbReference>
<dbReference type="RefSeq" id="WP_366504584.1">
    <property type="nucleotide sequence ID" value="NZ_JBFAUJ010000033.1"/>
</dbReference>
<comment type="caution">
    <text evidence="2">The sequence shown here is derived from an EMBL/GenBank/DDBJ whole genome shotgun (WGS) entry which is preliminary data.</text>
</comment>
<keyword evidence="2" id="KW-0067">ATP-binding</keyword>
<dbReference type="Gene3D" id="3.40.50.300">
    <property type="entry name" value="P-loop containing nucleotide triphosphate hydrolases"/>
    <property type="match status" value="1"/>
</dbReference>
<evidence type="ECO:0000313" key="2">
    <source>
        <dbReference type="EMBL" id="MEV8465099.1"/>
    </source>
</evidence>
<dbReference type="Pfam" id="PF13401">
    <property type="entry name" value="AAA_22"/>
    <property type="match status" value="1"/>
</dbReference>
<dbReference type="InterPro" id="IPR027417">
    <property type="entry name" value="P-loop_NTPase"/>
</dbReference>
<proteinExistence type="predicted"/>
<keyword evidence="3" id="KW-1185">Reference proteome</keyword>
<sequence length="241" mass="24822">MGLEPSRYDRALADLGLMDGVSGPLVVDGSPADVPVPEGAADAGVRGGGVRLYVPGARLVSTRQVAAVVEAVGHTVAGRGMCCVYGDSGLGKTVAVEQALHLLPGQVPVWRAVAGVAPGLPQLRASLCEALGLPPGALSHLAGPASQALTRALAVPGVLFIDDAQRLTPPLLDHLRQLWDAPGCAAALVGCGAGSERALARASALHPRMLSWHQVGRLEPSQVPQTLTLFIPCGRRRTRMT</sequence>
<dbReference type="EMBL" id="JBFAUJ010000033">
    <property type="protein sequence ID" value="MEV8465099.1"/>
    <property type="molecule type" value="Genomic_DNA"/>
</dbReference>
<dbReference type="SUPFAM" id="SSF52540">
    <property type="entry name" value="P-loop containing nucleoside triphosphate hydrolases"/>
    <property type="match status" value="1"/>
</dbReference>
<protein>
    <submittedName>
        <fullName evidence="2">ATP-binding protein</fullName>
    </submittedName>
</protein>
<organism evidence="2 3">
    <name type="scientific">Streptomyces griseosporeus</name>
    <dbReference type="NCBI Taxonomy" id="1910"/>
    <lineage>
        <taxon>Bacteria</taxon>
        <taxon>Bacillati</taxon>
        <taxon>Actinomycetota</taxon>
        <taxon>Actinomycetes</taxon>
        <taxon>Kitasatosporales</taxon>
        <taxon>Streptomycetaceae</taxon>
        <taxon>Streptomyces</taxon>
    </lineage>
</organism>
<evidence type="ECO:0000313" key="3">
    <source>
        <dbReference type="Proteomes" id="UP001553148"/>
    </source>
</evidence>
<accession>A0ABV3L0K7</accession>
<feature type="domain" description="ORC1/DEAH AAA+ ATPase" evidence="1">
    <location>
        <begin position="78"/>
        <end position="191"/>
    </location>
</feature>
<keyword evidence="2" id="KW-0547">Nucleotide-binding</keyword>
<dbReference type="InterPro" id="IPR049945">
    <property type="entry name" value="AAA_22"/>
</dbReference>